<dbReference type="SUPFAM" id="SSF56968">
    <property type="entry name" value="Lipovitellin-phosvitin complex, beta-sheet shell regions"/>
    <property type="match status" value="2"/>
</dbReference>
<comment type="subcellular location">
    <subcellularLocation>
        <location evidence="1">Secreted</location>
    </subcellularLocation>
</comment>
<dbReference type="Gene3D" id="1.25.10.20">
    <property type="entry name" value="Vitellinogen, superhelical"/>
    <property type="match status" value="1"/>
</dbReference>
<evidence type="ECO:0000256" key="6">
    <source>
        <dbReference type="ARBA" id="ARBA00023055"/>
    </source>
</evidence>
<comment type="caution">
    <text evidence="9">Lacks conserved residue(s) required for the propagation of feature annotation.</text>
</comment>
<feature type="domain" description="VWFD" evidence="12">
    <location>
        <begin position="4731"/>
        <end position="4899"/>
    </location>
</feature>
<evidence type="ECO:0000256" key="10">
    <source>
        <dbReference type="SAM" id="SignalP"/>
    </source>
</evidence>
<dbReference type="InterPro" id="IPR015817">
    <property type="entry name" value="Vitellinogen_open_b-sht_sub1"/>
</dbReference>
<evidence type="ECO:0000256" key="3">
    <source>
        <dbReference type="ARBA" id="ARBA00022525"/>
    </source>
</evidence>
<evidence type="ECO:0000313" key="13">
    <source>
        <dbReference type="EnsemblMetazoa" id="CapteP222921"/>
    </source>
</evidence>
<dbReference type="InterPro" id="IPR011030">
    <property type="entry name" value="Lipovitellin_superhlx_dom"/>
</dbReference>
<feature type="chain" id="PRO_5004949344" description="Vitellogenin domain-containing protein" evidence="10">
    <location>
        <begin position="21"/>
        <end position="5328"/>
    </location>
</feature>
<dbReference type="HOGENOM" id="CLU_223215_0_0_1"/>
<keyword evidence="14" id="KW-1185">Reference proteome</keyword>
<dbReference type="PROSITE" id="PS51211">
    <property type="entry name" value="VITELLOGENIN"/>
    <property type="match status" value="1"/>
</dbReference>
<evidence type="ECO:0000256" key="4">
    <source>
        <dbReference type="ARBA" id="ARBA00022729"/>
    </source>
</evidence>
<dbReference type="Gene3D" id="2.20.80.10">
    <property type="entry name" value="Lipovitellin-phosvitin complex, chain A, domain 4"/>
    <property type="match status" value="1"/>
</dbReference>
<dbReference type="Pfam" id="PF08742">
    <property type="entry name" value="C8"/>
    <property type="match status" value="1"/>
</dbReference>
<evidence type="ECO:0000256" key="1">
    <source>
        <dbReference type="ARBA" id="ARBA00004613"/>
    </source>
</evidence>
<evidence type="ECO:0008006" key="15">
    <source>
        <dbReference type="Google" id="ProtNLM"/>
    </source>
</evidence>
<dbReference type="SUPFAM" id="SSF48431">
    <property type="entry name" value="Lipovitellin-phosvitin complex, superhelical domain"/>
    <property type="match status" value="1"/>
</dbReference>
<evidence type="ECO:0000259" key="12">
    <source>
        <dbReference type="PROSITE" id="PS51233"/>
    </source>
</evidence>
<dbReference type="Pfam" id="PF00094">
    <property type="entry name" value="VWD"/>
    <property type="match status" value="1"/>
</dbReference>
<keyword evidence="8" id="KW-0325">Glycoprotein</keyword>
<dbReference type="EMBL" id="AMQN01000144">
    <property type="status" value="NOT_ANNOTATED_CDS"/>
    <property type="molecule type" value="Genomic_DNA"/>
</dbReference>
<dbReference type="OMA" id="IPHYACQ"/>
<dbReference type="InterPro" id="IPR015816">
    <property type="entry name" value="Vitellinogen_b-sht_N"/>
</dbReference>
<reference evidence="14" key="1">
    <citation type="submission" date="2012-12" db="EMBL/GenBank/DDBJ databases">
        <authorList>
            <person name="Hellsten U."/>
            <person name="Grimwood J."/>
            <person name="Chapman J.A."/>
            <person name="Shapiro H."/>
            <person name="Aerts A."/>
            <person name="Otillar R.P."/>
            <person name="Terry A.Y."/>
            <person name="Boore J.L."/>
            <person name="Simakov O."/>
            <person name="Marletaz F."/>
            <person name="Cho S.-J."/>
            <person name="Edsinger-Gonzales E."/>
            <person name="Havlak P."/>
            <person name="Kuo D.-H."/>
            <person name="Larsson T."/>
            <person name="Lv J."/>
            <person name="Arendt D."/>
            <person name="Savage R."/>
            <person name="Osoegawa K."/>
            <person name="de Jong P."/>
            <person name="Lindberg D.R."/>
            <person name="Seaver E.C."/>
            <person name="Weisblat D.A."/>
            <person name="Putnam N.H."/>
            <person name="Grigoriev I.V."/>
            <person name="Rokhsar D.S."/>
        </authorList>
    </citation>
    <scope>NUCLEOTIDE SEQUENCE</scope>
    <source>
        <strain evidence="14">I ESC-2004</strain>
    </source>
</reference>
<keyword evidence="4 10" id="KW-0732">Signal</keyword>
<feature type="signal peptide" evidence="10">
    <location>
        <begin position="1"/>
        <end position="20"/>
    </location>
</feature>
<dbReference type="GO" id="GO:0005319">
    <property type="term" value="F:lipid transporter activity"/>
    <property type="evidence" value="ECO:0007669"/>
    <property type="project" value="InterPro"/>
</dbReference>
<keyword evidence="3" id="KW-0964">Secreted</keyword>
<dbReference type="InterPro" id="IPR009454">
    <property type="entry name" value="Lipid_transpt_open_b-sht"/>
</dbReference>
<reference evidence="14" key="2">
    <citation type="journal article" date="2013" name="Nature">
        <title>Insights into bilaterian evolution from three spiralian genomes.</title>
        <authorList>
            <person name="Simakov O."/>
            <person name="Marletaz F."/>
            <person name="Cho S.J."/>
            <person name="Edsinger-Gonzales E."/>
            <person name="Havlak P."/>
            <person name="Hellsten U."/>
            <person name="Kuo D.H."/>
            <person name="Larsson T."/>
            <person name="Lv J."/>
            <person name="Arendt D."/>
            <person name="Savage R."/>
            <person name="Osoegawa K."/>
            <person name="de Jong P."/>
            <person name="Grimwood J."/>
            <person name="Chapman J.A."/>
            <person name="Shapiro H."/>
            <person name="Aerts A."/>
            <person name="Otillar R.P."/>
            <person name="Terry A.Y."/>
            <person name="Boore J.L."/>
            <person name="Grigoriev I.V."/>
            <person name="Lindberg D.R."/>
            <person name="Seaver E.C."/>
            <person name="Weisblat D.A."/>
            <person name="Putnam N.H."/>
            <person name="Rokhsar D.S."/>
        </authorList>
    </citation>
    <scope>NUCLEOTIDE SEQUENCE</scope>
    <source>
        <strain evidence="14">I ESC-2004</strain>
    </source>
</reference>
<evidence type="ECO:0000256" key="9">
    <source>
        <dbReference type="PROSITE-ProRule" id="PRU00557"/>
    </source>
</evidence>
<keyword evidence="6" id="KW-0445">Lipid transport</keyword>
<dbReference type="PANTHER" id="PTHR23345:SF15">
    <property type="entry name" value="VITELLOGENIN 1-RELATED"/>
    <property type="match status" value="1"/>
</dbReference>
<keyword evidence="5" id="KW-0758">Storage protein</keyword>
<sequence>MAHKCLVLLVVALATSRALAGPLTDSTAASDQCSTWCSAGDNDKFSFDADKTHEYQYESDVKTSMGGASEEHSSLHLRATAHIEVLSRCEMALRLSGVSLQDSEPGRYESRSDIERSAELKAVLEARLLRFSFIDGQVESICGEQEEPVWAMNIKRGILSAFQNTMESLDEDKRVFETDVTGICPTEYENKGTLWNTRTVKKTKDLIGCIERNGPQSAFQGAPFQVPSDIQTLPIMKSTHECEQKINGDGLLTQSICTESHVFRPFSRQENGAKTEITTKLTFTRQVAGVTRQRAAVRQRSSLLFDHTLTAEEQAENVRQAKQTLTDLCSQSETDIRPDVPSLFTRFVREARKLQTNDLSRLFDVAVRGVCGKAEKFFRDAIPVLGTEASTNLIRKLIQEDRATEAEADIWLTSISTSIHRPSKPMIMALKPLLTGSTSRKAYLAVSSLINNYCTLNEGCDSDGEIQAIIRIFTEQLRYNCRQEGSDDHDNVLMALKALGNTGHAESAVPTLQRCAANAELSMELRVVALQSFRRMSCVADRTELFNLLSNIENDAELRIHAYLVLMTCPDANTLQRVLLLLENEQVNQVGSFIWTHLTNLQETSNPHKQQIRAILENEELKKTFDMDKRKFSRNIEMSLFSELLNMGGSVESNVIFSEKSFIPRSVMLNLTAELFGQSINFFELGGRLQGMEQLLERFFGPDGKVSDGREKRSLIRDESINMLDRSFDAERERMGMSYFLRMFGNEIRYGDLHNFDLSNIKDKLNFLEWLIELASDHDFEVTKSMMFFDLAHVIPTSAGLPLKLEADGAATINVKVNGKMDIRRMFTSPSTFDISGSVKPSAALEVTSMMGIDAFVAKTGLKMVTTLHTSTVAQGKFQLAGGKIFNMDWDIPQDKMEIISAESKFFVVWRDVDREQNMLNTGERSSHSKCIGDKFTTVLGLELCGEISYPWDPKKSNDVPFFPFTGPMSTKVYLNKKDSHTGFHFEAKYIQDKTRAQTGVQIKDIAKVQFNTPGSSVDRELAFEFEMDRASKQMKISMKSPWKKVDMNAAMVKTDSVKSISARTMIDDNSEYAVTAQLTTQGSDSVIKYIPDVQVIIPGRENIVLDGSVTLRQNRKFDVDLALKNLFARPFSVRGSVDKINNRRRMKYGGELELSSSFLTGRVEGFVDHNKASAGQSLASRLTVEYSYQGGQSQSIVLSNKIRDKSTETDMSYSLDSAWRTSYWPRYDGEVSVDVSLGKNAMSADIQAGLDNVRKIVFTQAATYEIGANAATVDGTARLQFPLKHIDYEVKLDHMHNTVELKSAGAVKAGEQDLGSLDLGLKRESTIPLKMSGEAKLLYPGREMAWTQSIEEKNPKEYHHNLDIQLQKYENVRLESVYKMTPIHDLSATLTIPDFEPMSLNARLNPDLSNLMTHIDTTFLGNTYLVEVSNILRGNYAPNFSIKNGLSLQWPGRQIDAKTQVSRRAQVLSVSGETSWEADSKVTVNGQMTMDKQTPAMQMKVTWPQNFASVEFEGVYQEQEWYTTNNDMQAKVRFTSGFPGFEDLSASIEHDLTTKGVKTEVEASWDSNKKVNVEFILKKLIGFKQIESILKIGTPFVGYRMFKGELAYNLGANTFESTTKAQWENRVSQLEFNGEISLTPQRLISGVMTFTSPYNGFESITATLRHTDNGRTFNSNFETQWSPSQRISTQFQMTHFRRGYEMKNNGEMVITTPFHGYRQSKLTWNHENDENKVKHHIELECDSNKSLFDLDAMHRLSRSKRSWEVKTILQTPLSYAKDLRMNLAHSNDLNSWENIKSDGSLQWARGQSISYEHEIDAAPGKLNMKSKFLSPFTEVITLDMTNQIQERFYGLTNELSYGSNKKIVFESSGSYQETIMRATAQITTPFPYLKKVALTQVTKKENDIWIATTDFEYAPEQVIQVIGQLGMDSIKMGSLALKTPFEYARDVYFGTKFDGHGRDFECTTELEHNMLGQKMSLFVKMDTANLKKIRSTIDFQSPFDVLRFVKGSFVHFRNNGGKIQNKLSIQTPQYQGQIDNNMRIRGWQMHSTNTEIEYFNGQKIEISHEFSVGSTVEGKVTLKTPFDGARVMSLNFEHEGQATDFKTTGVVNYNGYIVNGEYAFKLEGTNMASSAKIETSYNLISIDFTHSGDYRQFSNNLNINFNGKLMTGSTEFNLNNMEPTGRISIATPYYILKSMNMNFEHTGRNWRNFENNGAFEYNGGRYTAGSEFKLTGKVMRMSAKVNIPSEYSFRISQGLSADFTNNFVVIAAGYENFELSIKHAGPGNNFQTSANVVTPFSGYNKMGAEVTYNLNGNTLRTTVKVTTPLANIPTVIVALRHDGFIKDFTTVLSADYMNKKVEFTTRFNLGSTVFGSIKLTTPYTNMEQFVVGFNHEGTLASFKTEANVETPFRGYERMSAEYTHSTTASGFTCYGRFESTIPNFQSIQLTLNHDMPADNAMISNIALDTSFPGYKRFSVDVNHRGGFITMRSSGSIETPFSAFDRFNYEIDHDASNVRRISSSGNANTPVGAFSHVVTFNGNAKKFKTSAVITTPFSEHQRYEISMDHTARTETTIKNSAKLVTPMGEFTYSFDHQGPKENFATMFEVTSPFPGNDRYSLSLNHEGASLTSILTTVEATTPIGAFLARLNHRGDLTNMNTKLEVNTPFRGYDRFIIELVNSYTSSKVATSATLTSSMGDFSFTLNFDGDITKFQANSELTTFFPSLRRLAFTLDHASPNIRNIVSEGSLMTPLGDFGAKLNYKGFPKNLKTSLEVSTPFRGYEDLAAEIEHNARDIANIVSKSQFRTPLGLFKHEFTHAGSPSNFRTNLEINTPFIGYESMTGSLNHDSNDMSRITSNGNVNTPWGQFGISLVHNGSPSQFTTTLTVTTPFRGYDEMSASLSHSGPSMADIESTLTLNTPYGQFGSTLMHKGTMNKFTSSVTISTPFRPYRTMSASVTHDGKSLKNFQTSTTLVTPIGQFEASLNHNGVPTRFTSSVSISTPIEGYGRMSASLSNSARQLSNIQSSLTVVIPSGTYDMSLNHEGVVSRFTTTLTLTTPIRGYERMTAVLTHAAVEVSDIETSLTVAIPTGEYEVNFNHKGLLAHFSSTGFIRTPHRGYERMSVTISHSAADLSSIESSISSETPIGRFEISLNHQGKPSRFTSTVTAVTPFSGYKRMVATITHTGRDSSSIVTSVTLDTPIGQYQASLNHRGRPSNFRTSLTLNTPHKGLNQKSWVIENNSPDITNMNFKFLFTSPSIEYKYVFTHEGAAERFITKFIANSPYSEIDATIDHTARDASAINSLVDIRTSMGNAGYSFVHEAIRNGIKSSLALTTPFRGFEEIGAAVEHTGYELSAFKTSAKLTMQMGVFSAAIDHAGSPRKFVTALEVITPIRGFNNYKLVIDNDCEDIYNMLTKAQLNIPQGEFVSSISYNGNPKKFLAALNIATPFESFRTFEIKLDHTASDFTRIVSSGTMKTPIGDFGINVNHNGDWKRMTSTGTITTPFSGYENFNLNIDHDATNLRNIESNIVVSCSRRTMSLAVNHRGSLKNIRSSIVVETPFRNWERLGVTIQNNARDLSEIKSNVQIVTPLGPYAYDLQFNGVPKQFTFILELNSPHQKFEMIKMTTEVDVTTLSALRLSSKIDTSIGQYGFKLSHDGNLQAFESVIEVASPHTPYNKFGCGFRTAVESTASVPGYERFSTSVHHTGGTETPKTVISVGTPFRQHESYTMTTEKSGNLANLLTKAQLNTPKGLYVGTYSHEGQLKNFRCEGSIDTPHRGYDRFGFTINHNGEPKNLRTSASITTPIRNWQRLGAQLRHSTTTNNKIQTGLTINTAYPGFEEFVANLSHEGTFQSFDTDFQMTTPITGYRNFGFKVVHGGHIKEFNSRGTVTLPFSHVPSVTIDVGHRGDLMDFLTTGSVEYNNKKIEGEALFKKTTGRSSSNYDGTFKISSPYDYLRNVVVTGVHTRNGDVKTGSLDVMHNEQKSVDFDYTYNTGALRNLEIEIRQPYPMSSKVNMRGSRNDAVVNWDTRRTDSQVRFDLNMKNEEAEKELTVRATLPSRTVGFTTTYAYADGRMTHSSEVMWDNSAETKAGYNVELSKSSRRSQNINDGRLSFASPLGSMEATFNHVCSPGRQYTTEVTIQRLNLKSDVVMTDAGHTTTFTAQHPRLPSNLMLAYEASFQKSAIDGTVRLTYDSENFQFIGHLSDASSWRETVYNARAHLTHPNSNLDAKWEAQYKDNSDAKSVTMNGQYLTSYDRAIKTATLRADINKLRHSLDMEIITPVKALTVIVSEKTHDAGRGIHAYEIVGTMDEHSLRAEFNMNAEEKLIEMKVFHDGDDYVHVYSEMPSPSHAKTEVYTMINGARRQHALASVRITDDQLVSSRFFLNPTLQQEVEQYINQVQRTSTYRRMSRQIQTAFENEINRKQRQLSRAVAPFQPAVQFAQRQVNSISAKLHNAYDVMYRENHFYFRDTSDAMQTAFVQLRQKIDIEQMSVIVDKIEVALSKMNVQMLQFVVNTHPYWNKLVSSATDATLYVIDQLRNNKVVAWTWNKLMTIDIPDLLSPFESRRSSMMNRLQPHVDKVKAWWSEIEKRPEMRYIKAHVKRMLAKSAWALRYMEFDQRIKEVLRELHHISLSTYRSQMIQKIRQYLQLEKTHWSTWNPEGGELGFDVYWPFHWDDIHHLYRLRDIDIQKYINMAKEMINEYMPVTPEFNLVDLYYRYRPSTDYFNWIPPFKTYAAVMGSQHFMTFDKRFYEFAGECSYLLARDFIDGTFSVAVNYQRQRGRPVKKSLSIITNGKQVEVFNDGRVVVDGSRIEMPVAFGNTTISRIGSMIRVDNTLGLTVDCNLPYDRCTVNVTGWYFSKTGGLFGTYNNEPADDFTTAENTRASTPEQLADSWTAGQRCRPENYAVNVAPEPHTEAYKICSRMFKEDASPFRPCYKVVDPQPFQKMCENDLMLKENRLPTEQDACNANAFYVDVCRREGVNVRIPHSCVRCEIESMGAEFTEGQNYTLEGDAVPQSADVVFILQHAECNEVVLANLKDVVDDMEKAFKSTGITNNRYSIIGYGATGSLNTPHIRTMDGQVFNTHDKILLGLDDFTKGYGESADALAAIYYASKLPYRAGVSKSIVMVPCTACMEMSVSYADVEQVLMQKDIHLHMLMEHNFKLNVDKDPVSAYIFGADSRRVFTRKDAGGKVLEGDNELRQQVQMPKDLCAALAMETDGSIFNTLQWTQSRPYMQKRFIDVMVRLFAEKGHPESCQKCDCVSDEYGVGRAVCKTCQTTRSFYSFLPGFGFDESSEEAPEFSFEETTTVSPKRVRMLRRKNHRRQRNNNN</sequence>
<dbReference type="SMART" id="SM00216">
    <property type="entry name" value="VWD"/>
    <property type="match status" value="1"/>
</dbReference>
<dbReference type="PANTHER" id="PTHR23345">
    <property type="entry name" value="VITELLOGENIN-RELATED"/>
    <property type="match status" value="1"/>
</dbReference>
<dbReference type="Gene3D" id="2.30.230.10">
    <property type="entry name" value="Lipovitellin, beta-sheet shell regions, chain A"/>
    <property type="match status" value="1"/>
</dbReference>
<keyword evidence="2" id="KW-0813">Transport</keyword>
<evidence type="ECO:0000256" key="2">
    <source>
        <dbReference type="ARBA" id="ARBA00022448"/>
    </source>
</evidence>
<accession>X2ATR8</accession>
<dbReference type="InterPro" id="IPR001747">
    <property type="entry name" value="Vitellogenin_N"/>
</dbReference>
<dbReference type="InterPro" id="IPR014853">
    <property type="entry name" value="VWF/SSPO/ZAN-like_Cys-rich_dom"/>
</dbReference>
<dbReference type="InterPro" id="IPR050733">
    <property type="entry name" value="Vitellogenin/Apolipophorin"/>
</dbReference>
<dbReference type="GO" id="GO:0045735">
    <property type="term" value="F:nutrient reservoir activity"/>
    <property type="evidence" value="ECO:0007669"/>
    <property type="project" value="UniProtKB-KW"/>
</dbReference>
<protein>
    <recommendedName>
        <fullName evidence="15">Vitellogenin domain-containing protein</fullName>
    </recommendedName>
</protein>
<dbReference type="SMART" id="SM01169">
    <property type="entry name" value="DUF1943"/>
    <property type="match status" value="1"/>
</dbReference>
<dbReference type="GO" id="GO:0005576">
    <property type="term" value="C:extracellular region"/>
    <property type="evidence" value="ECO:0007669"/>
    <property type="project" value="UniProtKB-SubCell"/>
</dbReference>
<dbReference type="Gene3D" id="2.20.50.20">
    <property type="entry name" value="Lipovitellin. Chain A, domain 3"/>
    <property type="match status" value="1"/>
</dbReference>
<dbReference type="InterPro" id="IPR001846">
    <property type="entry name" value="VWF_type-D"/>
</dbReference>
<dbReference type="Pfam" id="PF09172">
    <property type="entry name" value="Vit_open_b-sht"/>
    <property type="match status" value="1"/>
</dbReference>
<dbReference type="EnsemblMetazoa" id="CapteT222921">
    <property type="protein sequence ID" value="CapteP222921"/>
    <property type="gene ID" value="CapteG222921"/>
</dbReference>
<evidence type="ECO:0000259" key="11">
    <source>
        <dbReference type="PROSITE" id="PS51211"/>
    </source>
</evidence>
<dbReference type="SMART" id="SM00832">
    <property type="entry name" value="C8"/>
    <property type="match status" value="1"/>
</dbReference>
<proteinExistence type="predicted"/>
<dbReference type="InterPro" id="IPR015819">
    <property type="entry name" value="Lipid_transp_b-sht_shell"/>
</dbReference>
<evidence type="ECO:0000313" key="14">
    <source>
        <dbReference type="Proteomes" id="UP000014760"/>
    </source>
</evidence>
<dbReference type="Pfam" id="PF01347">
    <property type="entry name" value="Vitellogenin_N"/>
    <property type="match status" value="1"/>
</dbReference>
<name>X2ATR8_CAPTE</name>
<feature type="domain" description="Vitellogenin" evidence="11">
    <location>
        <begin position="47"/>
        <end position="667"/>
    </location>
</feature>
<dbReference type="Proteomes" id="UP000014760">
    <property type="component" value="Unassembled WGS sequence"/>
</dbReference>
<reference evidence="13" key="3">
    <citation type="submission" date="2015-06" db="UniProtKB">
        <authorList>
            <consortium name="EnsemblMetazoa"/>
        </authorList>
    </citation>
    <scope>IDENTIFICATION</scope>
</reference>
<evidence type="ECO:0000256" key="7">
    <source>
        <dbReference type="ARBA" id="ARBA00023157"/>
    </source>
</evidence>
<dbReference type="PROSITE" id="PS51233">
    <property type="entry name" value="VWFD"/>
    <property type="match status" value="1"/>
</dbReference>
<evidence type="ECO:0000256" key="5">
    <source>
        <dbReference type="ARBA" id="ARBA00022761"/>
    </source>
</evidence>
<evidence type="ECO:0000256" key="8">
    <source>
        <dbReference type="ARBA" id="ARBA00023180"/>
    </source>
</evidence>
<dbReference type="SMART" id="SM00638">
    <property type="entry name" value="LPD_N"/>
    <property type="match status" value="1"/>
</dbReference>
<dbReference type="OrthoDB" id="6484170at2759"/>
<dbReference type="InterPro" id="IPR015255">
    <property type="entry name" value="Vitellinogen_open_b-sht"/>
</dbReference>
<dbReference type="Pfam" id="PF06448">
    <property type="entry name" value="DUF1081"/>
    <property type="match status" value="1"/>
</dbReference>
<organism evidence="13 14">
    <name type="scientific">Capitella teleta</name>
    <name type="common">Polychaete worm</name>
    <dbReference type="NCBI Taxonomy" id="283909"/>
    <lineage>
        <taxon>Eukaryota</taxon>
        <taxon>Metazoa</taxon>
        <taxon>Spiralia</taxon>
        <taxon>Lophotrochozoa</taxon>
        <taxon>Annelida</taxon>
        <taxon>Polychaeta</taxon>
        <taxon>Sedentaria</taxon>
        <taxon>Scolecida</taxon>
        <taxon>Capitellidae</taxon>
        <taxon>Capitella</taxon>
    </lineage>
</organism>
<keyword evidence="7" id="KW-1015">Disulfide bond</keyword>